<protein>
    <submittedName>
        <fullName evidence="1">Uncharacterized protein</fullName>
    </submittedName>
</protein>
<reference evidence="1 2" key="1">
    <citation type="submission" date="2020-08" db="EMBL/GenBank/DDBJ databases">
        <title>Genomic Encyclopedia of Type Strains, Phase IV (KMG-IV): sequencing the most valuable type-strain genomes for metagenomic binning, comparative biology and taxonomic classification.</title>
        <authorList>
            <person name="Goeker M."/>
        </authorList>
    </citation>
    <scope>NUCLEOTIDE SEQUENCE [LARGE SCALE GENOMIC DNA]</scope>
    <source>
        <strain evidence="1 2">DSM 26736</strain>
    </source>
</reference>
<name>A0A840YQ58_9SPHN</name>
<dbReference type="Proteomes" id="UP000527143">
    <property type="component" value="Unassembled WGS sequence"/>
</dbReference>
<evidence type="ECO:0000313" key="2">
    <source>
        <dbReference type="Proteomes" id="UP000527143"/>
    </source>
</evidence>
<dbReference type="EMBL" id="JACIJF010000005">
    <property type="protein sequence ID" value="MBB5710831.1"/>
    <property type="molecule type" value="Genomic_DNA"/>
</dbReference>
<evidence type="ECO:0000313" key="1">
    <source>
        <dbReference type="EMBL" id="MBB5710831.1"/>
    </source>
</evidence>
<sequence>MVPLRPDTCPNVRSNGPQAISLARYVAPRDDVWSLFVSLPKHDWLSPEDQAIMDSATGSASAYSHVALLKWSGLRKDRRRLIRNEVEPDAGDFIRASTLAPRVGHEYGLGNAALVRLKPEQVEPIKVAYPNAAIHPDPTGEQWGNLLIDQATMKARQRTHLCNPESNAKSIVSFGLHGSYGTTAADAARWGEERAGREGAE</sequence>
<keyword evidence="2" id="KW-1185">Reference proteome</keyword>
<accession>A0A840YQ58</accession>
<comment type="caution">
    <text evidence="1">The sequence shown here is derived from an EMBL/GenBank/DDBJ whole genome shotgun (WGS) entry which is preliminary data.</text>
</comment>
<gene>
    <name evidence="1" type="ORF">FHT02_002071</name>
</gene>
<organism evidence="1 2">
    <name type="scientific">Sphingomonas xinjiangensis</name>
    <dbReference type="NCBI Taxonomy" id="643568"/>
    <lineage>
        <taxon>Bacteria</taxon>
        <taxon>Pseudomonadati</taxon>
        <taxon>Pseudomonadota</taxon>
        <taxon>Alphaproteobacteria</taxon>
        <taxon>Sphingomonadales</taxon>
        <taxon>Sphingomonadaceae</taxon>
        <taxon>Sphingomonas</taxon>
    </lineage>
</organism>
<dbReference type="AlphaFoldDB" id="A0A840YQ58"/>
<proteinExistence type="predicted"/>
<dbReference type="RefSeq" id="WP_184087144.1">
    <property type="nucleotide sequence ID" value="NZ_JACIJF010000005.1"/>
</dbReference>